<dbReference type="GO" id="GO:0061579">
    <property type="term" value="F:N-acyl homoserine lactone synthase activity"/>
    <property type="evidence" value="ECO:0007669"/>
    <property type="project" value="UniProtKB-UniRule"/>
</dbReference>
<evidence type="ECO:0000256" key="5">
    <source>
        <dbReference type="PROSITE-ProRule" id="PRU00533"/>
    </source>
</evidence>
<proteinExistence type="inferred from homology"/>
<comment type="caution">
    <text evidence="7">The sequence shown here is derived from an EMBL/GenBank/DDBJ whole genome shotgun (WGS) entry which is preliminary data.</text>
</comment>
<dbReference type="InterPro" id="IPR001690">
    <property type="entry name" value="Autoind_synthase"/>
</dbReference>
<dbReference type="PRINTS" id="PR01549">
    <property type="entry name" value="AUTOINDCRSYN"/>
</dbReference>
<organism evidence="7 8">
    <name type="scientific">Microvirga brassicacearum</name>
    <dbReference type="NCBI Taxonomy" id="2580413"/>
    <lineage>
        <taxon>Bacteria</taxon>
        <taxon>Pseudomonadati</taxon>
        <taxon>Pseudomonadota</taxon>
        <taxon>Alphaproteobacteria</taxon>
        <taxon>Hyphomicrobiales</taxon>
        <taxon>Methylobacteriaceae</taxon>
        <taxon>Microvirga</taxon>
    </lineage>
</organism>
<comment type="similarity">
    <text evidence="5 6">Belongs to the autoinducer synthase family.</text>
</comment>
<keyword evidence="3 6" id="KW-0949">S-adenosyl-L-methionine</keyword>
<comment type="catalytic activity">
    <reaction evidence="6">
        <text>a fatty acyl-[ACP] + S-adenosyl-L-methionine = an N-acyl-L-homoserine lactone + S-methyl-5'-thioadenosine + holo-[ACP] + H(+)</text>
        <dbReference type="Rhea" id="RHEA:10096"/>
        <dbReference type="Rhea" id="RHEA-COMP:9685"/>
        <dbReference type="Rhea" id="RHEA-COMP:14125"/>
        <dbReference type="ChEBI" id="CHEBI:15378"/>
        <dbReference type="ChEBI" id="CHEBI:17509"/>
        <dbReference type="ChEBI" id="CHEBI:55474"/>
        <dbReference type="ChEBI" id="CHEBI:59789"/>
        <dbReference type="ChEBI" id="CHEBI:64479"/>
        <dbReference type="ChEBI" id="CHEBI:138651"/>
        <dbReference type="EC" id="2.3.1.184"/>
    </reaction>
</comment>
<dbReference type="Pfam" id="PF00765">
    <property type="entry name" value="Autoind_synth"/>
    <property type="match status" value="1"/>
</dbReference>
<evidence type="ECO:0000256" key="2">
    <source>
        <dbReference type="ARBA" id="ARBA00022679"/>
    </source>
</evidence>
<dbReference type="PANTHER" id="PTHR39322">
    <property type="entry name" value="ACYL-HOMOSERINE-LACTONE SYNTHASE"/>
    <property type="match status" value="1"/>
</dbReference>
<keyword evidence="4 5" id="KW-0071">Autoinducer synthesis</keyword>
<evidence type="ECO:0000256" key="6">
    <source>
        <dbReference type="RuleBase" id="RU361135"/>
    </source>
</evidence>
<sequence>MTLIHAVTTHNKSLYEDQLAQYFRLRHDVFVSERGWEQLRRPDGVERDEYDNLNAVYLLALDGERVVGGQRLYPTALPHMMSEVFPGLATRGVPRAASILECTRYFVVKERRTGRTDCRLLAAMQEYCLEAGISAVTAVVEMWWLPRWQQVGFKVRPLGLPTLIENEPCMAALIEVSQRSLDQVRQVAGLRGSSLHRENAAATHYERVPHVAA</sequence>
<name>A0A5N3PD60_9HYPH</name>
<dbReference type="Proteomes" id="UP000325684">
    <property type="component" value="Unassembled WGS sequence"/>
</dbReference>
<dbReference type="PANTHER" id="PTHR39322:SF1">
    <property type="entry name" value="ISOVALERYL-HOMOSERINE LACTONE SYNTHASE"/>
    <property type="match status" value="1"/>
</dbReference>
<keyword evidence="8" id="KW-1185">Reference proteome</keyword>
<dbReference type="RefSeq" id="WP_150943898.1">
    <property type="nucleotide sequence ID" value="NZ_VCMV01000013.1"/>
</dbReference>
<evidence type="ECO:0000313" key="8">
    <source>
        <dbReference type="Proteomes" id="UP000325684"/>
    </source>
</evidence>
<evidence type="ECO:0000256" key="3">
    <source>
        <dbReference type="ARBA" id="ARBA00022691"/>
    </source>
</evidence>
<dbReference type="PROSITE" id="PS51187">
    <property type="entry name" value="AUTOINDUCER_SYNTH_2"/>
    <property type="match status" value="1"/>
</dbReference>
<dbReference type="GO" id="GO:0007165">
    <property type="term" value="P:signal transduction"/>
    <property type="evidence" value="ECO:0007669"/>
    <property type="project" value="TreeGrafter"/>
</dbReference>
<evidence type="ECO:0000313" key="7">
    <source>
        <dbReference type="EMBL" id="KAB0267641.1"/>
    </source>
</evidence>
<dbReference type="GO" id="GO:0009372">
    <property type="term" value="P:quorum sensing"/>
    <property type="evidence" value="ECO:0007669"/>
    <property type="project" value="UniProtKB-UniRule"/>
</dbReference>
<evidence type="ECO:0000256" key="1">
    <source>
        <dbReference type="ARBA" id="ARBA00022654"/>
    </source>
</evidence>
<dbReference type="EMBL" id="VCMV01000013">
    <property type="protein sequence ID" value="KAB0267641.1"/>
    <property type="molecule type" value="Genomic_DNA"/>
</dbReference>
<dbReference type="SUPFAM" id="SSF55729">
    <property type="entry name" value="Acyl-CoA N-acyltransferases (Nat)"/>
    <property type="match status" value="1"/>
</dbReference>
<reference evidence="7 8" key="1">
    <citation type="journal article" date="2019" name="Microorganisms">
        <title>Genome Insights into the Novel Species Microvirga brassicacearum, a Rapeseed Endophyte with Biotechnological Potential.</title>
        <authorList>
            <person name="Jimenez-Gomez A."/>
            <person name="Saati-Santamaria Z."/>
            <person name="Igual J.M."/>
            <person name="Rivas R."/>
            <person name="Mateos P.F."/>
            <person name="Garcia-Fraile P."/>
        </authorList>
    </citation>
    <scope>NUCLEOTIDE SEQUENCE [LARGE SCALE GENOMIC DNA]</scope>
    <source>
        <strain evidence="7 8">CDVBN77</strain>
    </source>
</reference>
<evidence type="ECO:0000256" key="4">
    <source>
        <dbReference type="ARBA" id="ARBA00022929"/>
    </source>
</evidence>
<keyword evidence="1 5" id="KW-0673">Quorum sensing</keyword>
<dbReference type="EC" id="2.3.1.184" evidence="6"/>
<dbReference type="OrthoDB" id="6169313at2"/>
<protein>
    <recommendedName>
        <fullName evidence="6">Acyl-homoserine-lactone synthase</fullName>
        <ecNumber evidence="6">2.3.1.184</ecNumber>
    </recommendedName>
    <alternativeName>
        <fullName evidence="6">Autoinducer synthesis protein</fullName>
    </alternativeName>
</protein>
<accession>A0A5N3PD60</accession>
<dbReference type="AlphaFoldDB" id="A0A5N3PD60"/>
<gene>
    <name evidence="7" type="ORF">FEZ63_10175</name>
</gene>
<dbReference type="InterPro" id="IPR016181">
    <property type="entry name" value="Acyl_CoA_acyltransferase"/>
</dbReference>
<dbReference type="Gene3D" id="3.40.630.30">
    <property type="match status" value="1"/>
</dbReference>
<keyword evidence="2 6" id="KW-0808">Transferase</keyword>